<dbReference type="Proteomes" id="UP000245942">
    <property type="component" value="Unassembled WGS sequence"/>
</dbReference>
<evidence type="ECO:0000256" key="1">
    <source>
        <dbReference type="SAM" id="Phobius"/>
    </source>
</evidence>
<organism evidence="2 3">
    <name type="scientific">Pseudomicrostroma glucosiphilum</name>
    <dbReference type="NCBI Taxonomy" id="1684307"/>
    <lineage>
        <taxon>Eukaryota</taxon>
        <taxon>Fungi</taxon>
        <taxon>Dikarya</taxon>
        <taxon>Basidiomycota</taxon>
        <taxon>Ustilaginomycotina</taxon>
        <taxon>Exobasidiomycetes</taxon>
        <taxon>Microstromatales</taxon>
        <taxon>Microstromatales incertae sedis</taxon>
        <taxon>Pseudomicrostroma</taxon>
    </lineage>
</organism>
<gene>
    <name evidence="2" type="ORF">BCV69DRAFT_247907</name>
</gene>
<proteinExistence type="predicted"/>
<feature type="transmembrane region" description="Helical" evidence="1">
    <location>
        <begin position="65"/>
        <end position="86"/>
    </location>
</feature>
<sequence>MTSAILAPTIALNSYLSSTFIPTLPLPLTAVLHAARVSLAYRAIRARVRATYGARVEGNEAKDGWILDIAGFLVMSWGGSFLTSYLSGNIPLQLLSVAPLLTYVGVHFYLTILLSYIPVSAVWLDTLMPLIDGATRTMAVVGGVTLARTNMNPLAAQSLLFQIILGTIGACGGGQLAGTLNVFNPDLVGWSFSTPPILKSRNLLEAIDVIAAVLGSLTFSIFTGSHPAWTPLLARAGLVDPSKYTRKIFHWSDAEGKAATTLVIAACFAYRALLTHWSTLAPKSVGQRVEIEQKKEKKGVKSAAIGGGKGAK</sequence>
<dbReference type="EMBL" id="KZ819325">
    <property type="protein sequence ID" value="PWN21509.1"/>
    <property type="molecule type" value="Genomic_DNA"/>
</dbReference>
<reference evidence="2 3" key="1">
    <citation type="journal article" date="2018" name="Mol. Biol. Evol.">
        <title>Broad Genomic Sampling Reveals a Smut Pathogenic Ancestry of the Fungal Clade Ustilaginomycotina.</title>
        <authorList>
            <person name="Kijpornyongpan T."/>
            <person name="Mondo S.J."/>
            <person name="Barry K."/>
            <person name="Sandor L."/>
            <person name="Lee J."/>
            <person name="Lipzen A."/>
            <person name="Pangilinan J."/>
            <person name="LaButti K."/>
            <person name="Hainaut M."/>
            <person name="Henrissat B."/>
            <person name="Grigoriev I.V."/>
            <person name="Spatafora J.W."/>
            <person name="Aime M.C."/>
        </authorList>
    </citation>
    <scope>NUCLEOTIDE SEQUENCE [LARGE SCALE GENOMIC DNA]</scope>
    <source>
        <strain evidence="2 3">MCA 4718</strain>
    </source>
</reference>
<dbReference type="GeneID" id="37012001"/>
<dbReference type="OrthoDB" id="2520628at2759"/>
<dbReference type="AlphaFoldDB" id="A0A316U8K8"/>
<feature type="transmembrane region" description="Helical" evidence="1">
    <location>
        <begin position="106"/>
        <end position="128"/>
    </location>
</feature>
<keyword evidence="1" id="KW-1133">Transmembrane helix</keyword>
<protein>
    <submittedName>
        <fullName evidence="2">Uncharacterized protein</fullName>
    </submittedName>
</protein>
<feature type="transmembrane region" description="Helical" evidence="1">
    <location>
        <begin position="159"/>
        <end position="183"/>
    </location>
</feature>
<feature type="transmembrane region" description="Helical" evidence="1">
    <location>
        <begin position="24"/>
        <end position="44"/>
    </location>
</feature>
<evidence type="ECO:0000313" key="2">
    <source>
        <dbReference type="EMBL" id="PWN21509.1"/>
    </source>
</evidence>
<keyword evidence="3" id="KW-1185">Reference proteome</keyword>
<accession>A0A316U8K8</accession>
<evidence type="ECO:0000313" key="3">
    <source>
        <dbReference type="Proteomes" id="UP000245942"/>
    </source>
</evidence>
<dbReference type="RefSeq" id="XP_025348669.1">
    <property type="nucleotide sequence ID" value="XM_025490267.1"/>
</dbReference>
<keyword evidence="1" id="KW-0812">Transmembrane</keyword>
<name>A0A316U8K8_9BASI</name>
<keyword evidence="1" id="KW-0472">Membrane</keyword>